<dbReference type="Proteomes" id="UP000198967">
    <property type="component" value="Unassembled WGS sequence"/>
</dbReference>
<evidence type="ECO:0000313" key="3">
    <source>
        <dbReference type="Proteomes" id="UP000198967"/>
    </source>
</evidence>
<dbReference type="InterPro" id="IPR029032">
    <property type="entry name" value="AhpD-like"/>
</dbReference>
<protein>
    <submittedName>
        <fullName evidence="2">4-carboxymuconolactone decarboxylase/cardiolipin synthase</fullName>
    </submittedName>
</protein>
<evidence type="ECO:0000313" key="2">
    <source>
        <dbReference type="EMBL" id="SDG85912.1"/>
    </source>
</evidence>
<dbReference type="Gene3D" id="1.20.1290.10">
    <property type="entry name" value="AhpD-like"/>
    <property type="match status" value="1"/>
</dbReference>
<proteinExistence type="predicted"/>
<reference evidence="2 3" key="1">
    <citation type="submission" date="2016-10" db="EMBL/GenBank/DDBJ databases">
        <authorList>
            <person name="de Groot N.N."/>
        </authorList>
    </citation>
    <scope>NUCLEOTIDE SEQUENCE [LARGE SCALE GENOMIC DNA]</scope>
    <source>
        <strain evidence="2 3">CGMCC 4.3143</strain>
    </source>
</reference>
<feature type="transmembrane region" description="Helical" evidence="1">
    <location>
        <begin position="20"/>
        <end position="38"/>
    </location>
</feature>
<keyword evidence="1" id="KW-0812">Transmembrane</keyword>
<gene>
    <name evidence="2" type="ORF">SAMN05216377_11642</name>
</gene>
<dbReference type="RefSeq" id="WP_281245859.1">
    <property type="nucleotide sequence ID" value="NZ_FNBE01000016.1"/>
</dbReference>
<keyword evidence="1" id="KW-0472">Membrane</keyword>
<dbReference type="EMBL" id="FNBE01000016">
    <property type="protein sequence ID" value="SDG85912.1"/>
    <property type="molecule type" value="Genomic_DNA"/>
</dbReference>
<keyword evidence="3" id="KW-1185">Reference proteome</keyword>
<organism evidence="2 3">
    <name type="scientific">Pseudonocardia oroxyli</name>
    <dbReference type="NCBI Taxonomy" id="366584"/>
    <lineage>
        <taxon>Bacteria</taxon>
        <taxon>Bacillati</taxon>
        <taxon>Actinomycetota</taxon>
        <taxon>Actinomycetes</taxon>
        <taxon>Pseudonocardiales</taxon>
        <taxon>Pseudonocardiaceae</taxon>
        <taxon>Pseudonocardia</taxon>
    </lineage>
</organism>
<accession>A0A1G7XP07</accession>
<dbReference type="AlphaFoldDB" id="A0A1G7XP07"/>
<keyword evidence="1" id="KW-1133">Transmembrane helix</keyword>
<name>A0A1G7XP07_PSEOR</name>
<evidence type="ECO:0000256" key="1">
    <source>
        <dbReference type="SAM" id="Phobius"/>
    </source>
</evidence>
<sequence length="41" mass="4427">MPDELYARARAALGERSLAALTWLIGYYAMLAGALAVFRPG</sequence>
<dbReference type="STRING" id="366584.SAMN05216377_11642"/>